<evidence type="ECO:0000313" key="1">
    <source>
        <dbReference type="EMBL" id="KOF84768.1"/>
    </source>
</evidence>
<accession>A0A0L8H678</accession>
<sequence length="95" mass="11006">MIRFGFSVSPNLFRIISSFNNRKLDQFYNTKIPFNIHANPNNYISNNNNYQNNIASITLNTYRHNNRVPTNSSNCNCRNPNTCEVEGNCKMKDVV</sequence>
<organism evidence="1">
    <name type="scientific">Octopus bimaculoides</name>
    <name type="common">California two-spotted octopus</name>
    <dbReference type="NCBI Taxonomy" id="37653"/>
    <lineage>
        <taxon>Eukaryota</taxon>
        <taxon>Metazoa</taxon>
        <taxon>Spiralia</taxon>
        <taxon>Lophotrochozoa</taxon>
        <taxon>Mollusca</taxon>
        <taxon>Cephalopoda</taxon>
        <taxon>Coleoidea</taxon>
        <taxon>Octopodiformes</taxon>
        <taxon>Octopoda</taxon>
        <taxon>Incirrata</taxon>
        <taxon>Octopodidae</taxon>
        <taxon>Octopus</taxon>
    </lineage>
</organism>
<gene>
    <name evidence="1" type="ORF">OCBIM_22021440mg</name>
</gene>
<dbReference type="EMBL" id="KQ419049">
    <property type="protein sequence ID" value="KOF84768.1"/>
    <property type="molecule type" value="Genomic_DNA"/>
</dbReference>
<name>A0A0L8H678_OCTBM</name>
<proteinExistence type="predicted"/>
<dbReference type="AlphaFoldDB" id="A0A0L8H678"/>
<protein>
    <submittedName>
        <fullName evidence="1">Uncharacterized protein</fullName>
    </submittedName>
</protein>
<reference evidence="1" key="1">
    <citation type="submission" date="2015-07" db="EMBL/GenBank/DDBJ databases">
        <title>MeaNS - Measles Nucleotide Surveillance Program.</title>
        <authorList>
            <person name="Tran T."/>
            <person name="Druce J."/>
        </authorList>
    </citation>
    <scope>NUCLEOTIDE SEQUENCE</scope>
    <source>
        <strain evidence="1">UCB-OBI-ISO-001</strain>
        <tissue evidence="1">Gonad</tissue>
    </source>
</reference>